<dbReference type="EMBL" id="JALLAZ020000271">
    <property type="protein sequence ID" value="KAL3799057.1"/>
    <property type="molecule type" value="Genomic_DNA"/>
</dbReference>
<gene>
    <name evidence="8" type="ORF">ACHAW5_004062</name>
</gene>
<evidence type="ECO:0000256" key="6">
    <source>
        <dbReference type="ARBA" id="ARBA00023136"/>
    </source>
</evidence>
<evidence type="ECO:0000313" key="9">
    <source>
        <dbReference type="Proteomes" id="UP001530315"/>
    </source>
</evidence>
<dbReference type="InterPro" id="IPR053213">
    <property type="entry name" value="RLP29"/>
</dbReference>
<dbReference type="InterPro" id="IPR032675">
    <property type="entry name" value="LRR_dom_sf"/>
</dbReference>
<evidence type="ECO:0000256" key="4">
    <source>
        <dbReference type="ARBA" id="ARBA00022729"/>
    </source>
</evidence>
<dbReference type="PANTHER" id="PTHR48009">
    <property type="entry name" value="LEUCINE-RICH REPEAT (LRR) FAMILY PROTEIN"/>
    <property type="match status" value="1"/>
</dbReference>
<proteinExistence type="predicted"/>
<dbReference type="PANTHER" id="PTHR48009:SF16">
    <property type="entry name" value="LEUCINE-RICH REPEAT-CONTAINING N-TERMINAL PLANT-TYPE DOMAIN-CONTAINING PROTEIN"/>
    <property type="match status" value="1"/>
</dbReference>
<sequence length="523" mass="55736">MGVKSATLVAGCLLAAAAASTDDAKKKYYSRFLRKRQNGTVKYGYGTGEQHKALKKELDITAEDVVFWTRSLQSSYPPLPTTAIPIPPTPMTPAPVEPTPMSPAPITPAPIDSTPIPITPAPITPAPTSPAPTSLAPITSTPAPMTPPPVLITPLPSSLFPTFPPTPIPSTMNPTLSPSASPTQPCNLSPDARTAQIRELMSTISDPVLFDDPTTPQARALEWITNEDTIVPTLCPNNDGLGCTNDGVNPMVQRYVLATFYFATNGDDWNQCSAPENFDDAASVATANDNCNRVVTPFGVANERVVGTDAWLGPVNECYWGGVACWGADTPNLDLCLDQLDFANALFSISDIEKENNGLSGKLVPELSVLPSMRFLILEQGTISGPIPSEYGKLERLLIIDMDFNEISGTLPETLYDLSAMQQLDLNDNQLTGTISTRIGELSALTFFQIDHNSFSSTIPSEMGQLSSLRIAFLSVNGFTGAMPEDVCALRNNTSPPGLLGVLVTDCLGNPPEVDCPCCSSCA</sequence>
<name>A0ABD3QG05_9STRA</name>
<evidence type="ECO:0000256" key="2">
    <source>
        <dbReference type="ARBA" id="ARBA00022475"/>
    </source>
</evidence>
<keyword evidence="9" id="KW-1185">Reference proteome</keyword>
<comment type="subcellular location">
    <subcellularLocation>
        <location evidence="1">Cell membrane</location>
    </subcellularLocation>
</comment>
<evidence type="ECO:0000313" key="8">
    <source>
        <dbReference type="EMBL" id="KAL3799057.1"/>
    </source>
</evidence>
<dbReference type="SUPFAM" id="SSF52058">
    <property type="entry name" value="L domain-like"/>
    <property type="match status" value="1"/>
</dbReference>
<dbReference type="AlphaFoldDB" id="A0ABD3QG05"/>
<evidence type="ECO:0000256" key="7">
    <source>
        <dbReference type="SAM" id="SignalP"/>
    </source>
</evidence>
<evidence type="ECO:0000256" key="3">
    <source>
        <dbReference type="ARBA" id="ARBA00022614"/>
    </source>
</evidence>
<dbReference type="Gene3D" id="3.80.10.10">
    <property type="entry name" value="Ribonuclease Inhibitor"/>
    <property type="match status" value="1"/>
</dbReference>
<comment type="caution">
    <text evidence="8">The sequence shown here is derived from an EMBL/GenBank/DDBJ whole genome shotgun (WGS) entry which is preliminary data.</text>
</comment>
<dbReference type="FunFam" id="3.80.10.10:FF:000299">
    <property type="entry name" value="Piriformospora indica-insensitive protein 2"/>
    <property type="match status" value="1"/>
</dbReference>
<evidence type="ECO:0008006" key="10">
    <source>
        <dbReference type="Google" id="ProtNLM"/>
    </source>
</evidence>
<feature type="chain" id="PRO_5044809709" description="L domain-like protein" evidence="7">
    <location>
        <begin position="20"/>
        <end position="523"/>
    </location>
</feature>
<keyword evidence="4 7" id="KW-0732">Signal</keyword>
<dbReference type="Proteomes" id="UP001530315">
    <property type="component" value="Unassembled WGS sequence"/>
</dbReference>
<keyword evidence="2" id="KW-1003">Cell membrane</keyword>
<accession>A0ABD3QG05</accession>
<evidence type="ECO:0000256" key="1">
    <source>
        <dbReference type="ARBA" id="ARBA00004236"/>
    </source>
</evidence>
<dbReference type="GO" id="GO:0005886">
    <property type="term" value="C:plasma membrane"/>
    <property type="evidence" value="ECO:0007669"/>
    <property type="project" value="UniProtKB-SubCell"/>
</dbReference>
<keyword evidence="3" id="KW-0433">Leucine-rich repeat</keyword>
<keyword evidence="5" id="KW-0677">Repeat</keyword>
<reference evidence="8 9" key="1">
    <citation type="submission" date="2024-10" db="EMBL/GenBank/DDBJ databases">
        <title>Updated reference genomes for cyclostephanoid diatoms.</title>
        <authorList>
            <person name="Roberts W.R."/>
            <person name="Alverson A.J."/>
        </authorList>
    </citation>
    <scope>NUCLEOTIDE SEQUENCE [LARGE SCALE GENOMIC DNA]</scope>
    <source>
        <strain evidence="8 9">AJA276-08</strain>
    </source>
</reference>
<keyword evidence="6" id="KW-0472">Membrane</keyword>
<evidence type="ECO:0000256" key="5">
    <source>
        <dbReference type="ARBA" id="ARBA00022737"/>
    </source>
</evidence>
<organism evidence="8 9">
    <name type="scientific">Stephanodiscus triporus</name>
    <dbReference type="NCBI Taxonomy" id="2934178"/>
    <lineage>
        <taxon>Eukaryota</taxon>
        <taxon>Sar</taxon>
        <taxon>Stramenopiles</taxon>
        <taxon>Ochrophyta</taxon>
        <taxon>Bacillariophyta</taxon>
        <taxon>Coscinodiscophyceae</taxon>
        <taxon>Thalassiosirophycidae</taxon>
        <taxon>Stephanodiscales</taxon>
        <taxon>Stephanodiscaceae</taxon>
        <taxon>Stephanodiscus</taxon>
    </lineage>
</organism>
<feature type="signal peptide" evidence="7">
    <location>
        <begin position="1"/>
        <end position="19"/>
    </location>
</feature>
<protein>
    <recommendedName>
        <fullName evidence="10">L domain-like protein</fullName>
    </recommendedName>
</protein>